<dbReference type="AlphaFoldDB" id="A0A0C9Z9D7"/>
<feature type="compositionally biased region" description="Polar residues" evidence="2">
    <location>
        <begin position="554"/>
        <end position="567"/>
    </location>
</feature>
<dbReference type="HOGENOM" id="CLU_386169_0_0_1"/>
<evidence type="ECO:0000256" key="2">
    <source>
        <dbReference type="SAM" id="MobiDB-lite"/>
    </source>
</evidence>
<sequence>MNAPDSSVRPPAMLEPTVDHPVLSEPENLSDSDWLDISSTDRESDDNDSIFSSSRDTDHEHLSRSRSRRSSLSCDSSREGDIDVWEGMIEDSADEALPDHLRVAPPASLFPHEESHPVIHSNDETSIEEQRVIEGLDQSMVSTLSSSRSSSLHASTLHNSVRDLRLSFPDPITSSREELRESSYEDIRSYPEATQPSDIIPVPQRAEEEETPASPEVAPIQDSVLSTGAPPASDFNISLHGFPTPSRWSIVASLLEKVAEGAGVTITASREDGSVRQFAVTGHSDKAFPHIITVTDKIDHDYPADGPSLTYSKPLPSLAIVYMPSCPPHLPEPTFYLPVVAAPHYDELLIPCSFSRELWNTSNIPERRALRLTPGASTIVDERDIDNLDPIAAYRAFHNMWSGNKKVFGRASVNDLRCLAMMSIFSAIMSLVFGIMAPSGFMTISRMTSITPTPAVTPDSCSSASILQLLLPTAERPKEIVPSAIESPITTPIQDLARSVFYAELASASVPCTPTLRRMWPYTLQGCLTQSKDLILRPTASIIVPEAQQKSVSVVPSATTGQHPSPASTKTGSSSLTLGSSPNIINEYMPIISTAISNDIQVILDALDALVQAISKQVHTFVADTALLLQKSVSVMEKNAKKLENVKDTLYASNARARKRAKQLTKRGAKWLFGATEAAASHVQSSKGKDKVLDEVKGFVEEMTDRVQRARRNAKKMAGDLQQVMLENEKMASRAWATGEERWKHLHKRSSKACKKGRRVCGVN</sequence>
<organism evidence="3 4">
    <name type="scientific">Pisolithus microcarpus 441</name>
    <dbReference type="NCBI Taxonomy" id="765257"/>
    <lineage>
        <taxon>Eukaryota</taxon>
        <taxon>Fungi</taxon>
        <taxon>Dikarya</taxon>
        <taxon>Basidiomycota</taxon>
        <taxon>Agaricomycotina</taxon>
        <taxon>Agaricomycetes</taxon>
        <taxon>Agaricomycetidae</taxon>
        <taxon>Boletales</taxon>
        <taxon>Sclerodermatineae</taxon>
        <taxon>Pisolithaceae</taxon>
        <taxon>Pisolithus</taxon>
    </lineage>
</organism>
<reference evidence="4" key="2">
    <citation type="submission" date="2015-01" db="EMBL/GenBank/DDBJ databases">
        <title>Evolutionary Origins and Diversification of the Mycorrhizal Mutualists.</title>
        <authorList>
            <consortium name="DOE Joint Genome Institute"/>
            <consortium name="Mycorrhizal Genomics Consortium"/>
            <person name="Kohler A."/>
            <person name="Kuo A."/>
            <person name="Nagy L.G."/>
            <person name="Floudas D."/>
            <person name="Copeland A."/>
            <person name="Barry K.W."/>
            <person name="Cichocki N."/>
            <person name="Veneault-Fourrey C."/>
            <person name="LaButti K."/>
            <person name="Lindquist E.A."/>
            <person name="Lipzen A."/>
            <person name="Lundell T."/>
            <person name="Morin E."/>
            <person name="Murat C."/>
            <person name="Riley R."/>
            <person name="Ohm R."/>
            <person name="Sun H."/>
            <person name="Tunlid A."/>
            <person name="Henrissat B."/>
            <person name="Grigoriev I.V."/>
            <person name="Hibbett D.S."/>
            <person name="Martin F."/>
        </authorList>
    </citation>
    <scope>NUCLEOTIDE SEQUENCE [LARGE SCALE GENOMIC DNA]</scope>
    <source>
        <strain evidence="4">441</strain>
    </source>
</reference>
<feature type="region of interest" description="Disordered" evidence="2">
    <location>
        <begin position="1"/>
        <end position="79"/>
    </location>
</feature>
<feature type="coiled-coil region" evidence="1">
    <location>
        <begin position="700"/>
        <end position="727"/>
    </location>
</feature>
<gene>
    <name evidence="3" type="ORF">PISMIDRAFT_680030</name>
</gene>
<evidence type="ECO:0000313" key="4">
    <source>
        <dbReference type="Proteomes" id="UP000054018"/>
    </source>
</evidence>
<keyword evidence="1" id="KW-0175">Coiled coil</keyword>
<evidence type="ECO:0000313" key="3">
    <source>
        <dbReference type="EMBL" id="KIK22624.1"/>
    </source>
</evidence>
<feature type="region of interest" description="Disordered" evidence="2">
    <location>
        <begin position="175"/>
        <end position="217"/>
    </location>
</feature>
<keyword evidence="4" id="KW-1185">Reference proteome</keyword>
<dbReference type="Proteomes" id="UP000054018">
    <property type="component" value="Unassembled WGS sequence"/>
</dbReference>
<feature type="compositionally biased region" description="Basic and acidic residues" evidence="2">
    <location>
        <begin position="175"/>
        <end position="189"/>
    </location>
</feature>
<protein>
    <submittedName>
        <fullName evidence="3">Uncharacterized protein</fullName>
    </submittedName>
</protein>
<evidence type="ECO:0000256" key="1">
    <source>
        <dbReference type="SAM" id="Coils"/>
    </source>
</evidence>
<feature type="region of interest" description="Disordered" evidence="2">
    <location>
        <begin position="554"/>
        <end position="576"/>
    </location>
</feature>
<dbReference type="OrthoDB" id="3256495at2759"/>
<reference evidence="3 4" key="1">
    <citation type="submission" date="2014-04" db="EMBL/GenBank/DDBJ databases">
        <authorList>
            <consortium name="DOE Joint Genome Institute"/>
            <person name="Kuo A."/>
            <person name="Kohler A."/>
            <person name="Costa M.D."/>
            <person name="Nagy L.G."/>
            <person name="Floudas D."/>
            <person name="Copeland A."/>
            <person name="Barry K.W."/>
            <person name="Cichocki N."/>
            <person name="Veneault-Fourrey C."/>
            <person name="LaButti K."/>
            <person name="Lindquist E.A."/>
            <person name="Lipzen A."/>
            <person name="Lundell T."/>
            <person name="Morin E."/>
            <person name="Murat C."/>
            <person name="Sun H."/>
            <person name="Tunlid A."/>
            <person name="Henrissat B."/>
            <person name="Grigoriev I.V."/>
            <person name="Hibbett D.S."/>
            <person name="Martin F."/>
            <person name="Nordberg H.P."/>
            <person name="Cantor M.N."/>
            <person name="Hua S.X."/>
        </authorList>
    </citation>
    <scope>NUCLEOTIDE SEQUENCE [LARGE SCALE GENOMIC DNA]</scope>
    <source>
        <strain evidence="3 4">441</strain>
    </source>
</reference>
<accession>A0A0C9Z9D7</accession>
<dbReference type="EMBL" id="KN833737">
    <property type="protein sequence ID" value="KIK22624.1"/>
    <property type="molecule type" value="Genomic_DNA"/>
</dbReference>
<dbReference type="STRING" id="765257.A0A0C9Z9D7"/>
<name>A0A0C9Z9D7_9AGAM</name>
<proteinExistence type="predicted"/>